<dbReference type="EMBL" id="NCKU01016453">
    <property type="protein sequence ID" value="RWR99198.1"/>
    <property type="molecule type" value="Genomic_DNA"/>
</dbReference>
<dbReference type="InterPro" id="IPR041588">
    <property type="entry name" value="Integrase_H2C2"/>
</dbReference>
<dbReference type="InterPro" id="IPR012337">
    <property type="entry name" value="RNaseH-like_sf"/>
</dbReference>
<comment type="caution">
    <text evidence="2">The sequence shown here is derived from an EMBL/GenBank/DDBJ whole genome shotgun (WGS) entry which is preliminary data.</text>
</comment>
<evidence type="ECO:0000313" key="2">
    <source>
        <dbReference type="EMBL" id="RWR99198.1"/>
    </source>
</evidence>
<dbReference type="SUPFAM" id="SSF53098">
    <property type="entry name" value="Ribonuclease H-like"/>
    <property type="match status" value="1"/>
</dbReference>
<protein>
    <recommendedName>
        <fullName evidence="1">Integrase catalytic domain-containing protein</fullName>
    </recommendedName>
</protein>
<dbReference type="InterPro" id="IPR008042">
    <property type="entry name" value="Retrotrans_Pao"/>
</dbReference>
<gene>
    <name evidence="2" type="ORF">B4U79_12713</name>
</gene>
<dbReference type="AlphaFoldDB" id="A0A443Q888"/>
<dbReference type="Gene3D" id="1.10.340.70">
    <property type="match status" value="1"/>
</dbReference>
<feature type="non-terminal residue" evidence="2">
    <location>
        <position position="1"/>
    </location>
</feature>
<dbReference type="Pfam" id="PF17921">
    <property type="entry name" value="Integrase_H2C2"/>
    <property type="match status" value="1"/>
</dbReference>
<reference evidence="2 3" key="1">
    <citation type="journal article" date="2018" name="Gigascience">
        <title>Genomes of trombidid mites reveal novel predicted allergens and laterally-transferred genes associated with secondary metabolism.</title>
        <authorList>
            <person name="Dong X."/>
            <person name="Chaisiri K."/>
            <person name="Xia D."/>
            <person name="Armstrong S.D."/>
            <person name="Fang Y."/>
            <person name="Donnelly M.J."/>
            <person name="Kadowaki T."/>
            <person name="McGarry J.W."/>
            <person name="Darby A.C."/>
            <person name="Makepeace B.L."/>
        </authorList>
    </citation>
    <scope>NUCLEOTIDE SEQUENCE [LARGE SCALE GENOMIC DNA]</scope>
    <source>
        <strain evidence="2">UoL-WK</strain>
    </source>
</reference>
<dbReference type="GO" id="GO:0015074">
    <property type="term" value="P:DNA integration"/>
    <property type="evidence" value="ECO:0007669"/>
    <property type="project" value="InterPro"/>
</dbReference>
<dbReference type="InterPro" id="IPR036397">
    <property type="entry name" value="RNaseH_sf"/>
</dbReference>
<dbReference type="Pfam" id="PF18701">
    <property type="entry name" value="DUF5641"/>
    <property type="match status" value="1"/>
</dbReference>
<dbReference type="InterPro" id="IPR040676">
    <property type="entry name" value="DUF5641"/>
</dbReference>
<evidence type="ECO:0000259" key="1">
    <source>
        <dbReference type="PROSITE" id="PS50994"/>
    </source>
</evidence>
<feature type="non-terminal residue" evidence="2">
    <location>
        <position position="574"/>
    </location>
</feature>
<sequence length="574" mass="67526">ARVAPLKKLTLPRLELMGTLIGARLAYHLRNVITDASFYFWIDSMIALSWIRGSAKKWKPFVANRVTEIQELSNPSNWSYCEGLYNPADKLTRGMTMTQLLDEEIWWKGPNWLFLREELWPKPKYDEVCLENEKRSTFVSKISVEKTNMEPLFPVNKYSKLQFHLRVTARILQWFDNFKKGEQMFNSLSVEIIKAAEAYWIKFVQYEAFQEEIESIKSGSGIKIKSKLAQLCPFLDENGLLRVGGRLQFANLNRDQKHPIILPKEGSFTEMIIRSCHERVMHSGLRDTIIQIRERYWIIKGRQKVKSILRKCVVCRRLHSLNFNSRWAPLPSDRTSLRKPFEAVGVDFAGPLYIKGNDKTYIALFTCSVTRAVHLELVSSMNSEAFMLCLKRFISRRGIPNCIYSDNGKTFKRVNSELQILKKCVKEEKFQNFLRERELKWKFIAERAPWWGGFWERLVRSAVLNSRPLTYVYNESHEEEALTPAHFLIGTRILSLPTPDVNKNVTDITRSDICRKWKYRQKLIDNFWKRWSKEYLLELRTAHFNSIPMKSAKFNVNDVVLVKEDNIPRQMWKL</sequence>
<dbReference type="GO" id="GO:0003676">
    <property type="term" value="F:nucleic acid binding"/>
    <property type="evidence" value="ECO:0007669"/>
    <property type="project" value="InterPro"/>
</dbReference>
<accession>A0A443Q888</accession>
<organism evidence="2 3">
    <name type="scientific">Dinothrombium tinctorium</name>
    <dbReference type="NCBI Taxonomy" id="1965070"/>
    <lineage>
        <taxon>Eukaryota</taxon>
        <taxon>Metazoa</taxon>
        <taxon>Ecdysozoa</taxon>
        <taxon>Arthropoda</taxon>
        <taxon>Chelicerata</taxon>
        <taxon>Arachnida</taxon>
        <taxon>Acari</taxon>
        <taxon>Acariformes</taxon>
        <taxon>Trombidiformes</taxon>
        <taxon>Prostigmata</taxon>
        <taxon>Anystina</taxon>
        <taxon>Parasitengona</taxon>
        <taxon>Trombidioidea</taxon>
        <taxon>Trombidiidae</taxon>
        <taxon>Dinothrombium</taxon>
    </lineage>
</organism>
<dbReference type="PANTHER" id="PTHR47331:SF1">
    <property type="entry name" value="GAG-LIKE PROTEIN"/>
    <property type="match status" value="1"/>
</dbReference>
<dbReference type="Pfam" id="PF00665">
    <property type="entry name" value="rve"/>
    <property type="match status" value="1"/>
</dbReference>
<dbReference type="Proteomes" id="UP000285301">
    <property type="component" value="Unassembled WGS sequence"/>
</dbReference>
<dbReference type="STRING" id="1965070.A0A443Q888"/>
<keyword evidence="3" id="KW-1185">Reference proteome</keyword>
<name>A0A443Q888_9ACAR</name>
<dbReference type="PANTHER" id="PTHR47331">
    <property type="entry name" value="PHD-TYPE DOMAIN-CONTAINING PROTEIN"/>
    <property type="match status" value="1"/>
</dbReference>
<dbReference type="Gene3D" id="3.30.420.10">
    <property type="entry name" value="Ribonuclease H-like superfamily/Ribonuclease H"/>
    <property type="match status" value="1"/>
</dbReference>
<evidence type="ECO:0000313" key="3">
    <source>
        <dbReference type="Proteomes" id="UP000285301"/>
    </source>
</evidence>
<dbReference type="OrthoDB" id="6510033at2759"/>
<feature type="domain" description="Integrase catalytic" evidence="1">
    <location>
        <begin position="336"/>
        <end position="461"/>
    </location>
</feature>
<proteinExistence type="predicted"/>
<dbReference type="InterPro" id="IPR001584">
    <property type="entry name" value="Integrase_cat-core"/>
</dbReference>
<dbReference type="Pfam" id="PF05380">
    <property type="entry name" value="Peptidase_A17"/>
    <property type="match status" value="1"/>
</dbReference>
<dbReference type="PROSITE" id="PS50994">
    <property type="entry name" value="INTEGRASE"/>
    <property type="match status" value="1"/>
</dbReference>